<dbReference type="RefSeq" id="WP_260746262.1">
    <property type="nucleotide sequence ID" value="NZ_CP092109.1"/>
</dbReference>
<keyword evidence="12" id="KW-1185">Reference proteome</keyword>
<evidence type="ECO:0000256" key="8">
    <source>
        <dbReference type="PIRNR" id="PIRNR000194"/>
    </source>
</evidence>
<evidence type="ECO:0000256" key="1">
    <source>
        <dbReference type="ARBA" id="ARBA00004903"/>
    </source>
</evidence>
<evidence type="ECO:0000256" key="6">
    <source>
        <dbReference type="ARBA" id="ARBA00023002"/>
    </source>
</evidence>
<dbReference type="InterPro" id="IPR012259">
    <property type="entry name" value="DHFR"/>
</dbReference>
<proteinExistence type="inferred from homology"/>
<name>A0ABY5ZJJ8_9BACT</name>
<dbReference type="PANTHER" id="PTHR48069">
    <property type="entry name" value="DIHYDROFOLATE REDUCTASE"/>
    <property type="match status" value="1"/>
</dbReference>
<dbReference type="PRINTS" id="PR00070">
    <property type="entry name" value="DHFR"/>
</dbReference>
<keyword evidence="5 8" id="KW-0521">NADP</keyword>
<evidence type="ECO:0000313" key="11">
    <source>
        <dbReference type="EMBL" id="UWZ77914.1"/>
    </source>
</evidence>
<comment type="pathway">
    <text evidence="1 8">Cofactor biosynthesis; tetrahydrofolate biosynthesis; 5,6,7,8-tetrahydrofolate from 7,8-dihydrofolate: step 1/1.</text>
</comment>
<dbReference type="InterPro" id="IPR017925">
    <property type="entry name" value="DHFR_CS"/>
</dbReference>
<dbReference type="PROSITE" id="PS00075">
    <property type="entry name" value="DHFR_1"/>
    <property type="match status" value="1"/>
</dbReference>
<dbReference type="EMBL" id="CP092109">
    <property type="protein sequence ID" value="UWZ77914.1"/>
    <property type="molecule type" value="Genomic_DNA"/>
</dbReference>
<organism evidence="11 12">
    <name type="scientific">Geoalkalibacter halelectricus</name>
    <dbReference type="NCBI Taxonomy" id="2847045"/>
    <lineage>
        <taxon>Bacteria</taxon>
        <taxon>Pseudomonadati</taxon>
        <taxon>Thermodesulfobacteriota</taxon>
        <taxon>Desulfuromonadia</taxon>
        <taxon>Desulfuromonadales</taxon>
        <taxon>Geoalkalibacteraceae</taxon>
        <taxon>Geoalkalibacter</taxon>
    </lineage>
</organism>
<evidence type="ECO:0000256" key="2">
    <source>
        <dbReference type="ARBA" id="ARBA00009539"/>
    </source>
</evidence>
<keyword evidence="4 8" id="KW-0554">One-carbon metabolism</keyword>
<dbReference type="PROSITE" id="PS51330">
    <property type="entry name" value="DHFR_2"/>
    <property type="match status" value="1"/>
</dbReference>
<dbReference type="Proteomes" id="UP001060414">
    <property type="component" value="Chromosome"/>
</dbReference>
<evidence type="ECO:0000256" key="5">
    <source>
        <dbReference type="ARBA" id="ARBA00022857"/>
    </source>
</evidence>
<comment type="function">
    <text evidence="7 8">Key enzyme in folate metabolism. Catalyzes an essential reaction for de novo glycine and purine synthesis, and for DNA precursor synthesis.</text>
</comment>
<evidence type="ECO:0000313" key="12">
    <source>
        <dbReference type="Proteomes" id="UP001060414"/>
    </source>
</evidence>
<comment type="similarity">
    <text evidence="2 8 9">Belongs to the dihydrofolate reductase family.</text>
</comment>
<dbReference type="InterPro" id="IPR001796">
    <property type="entry name" value="DHFR_dom"/>
</dbReference>
<evidence type="ECO:0000256" key="7">
    <source>
        <dbReference type="ARBA" id="ARBA00025067"/>
    </source>
</evidence>
<dbReference type="InterPro" id="IPR024072">
    <property type="entry name" value="DHFR-like_dom_sf"/>
</dbReference>
<evidence type="ECO:0000256" key="9">
    <source>
        <dbReference type="RuleBase" id="RU004474"/>
    </source>
</evidence>
<gene>
    <name evidence="11" type="ORF">L9S41_09375</name>
</gene>
<dbReference type="Pfam" id="PF00186">
    <property type="entry name" value="DHFR_1"/>
    <property type="match status" value="1"/>
</dbReference>
<dbReference type="SUPFAM" id="SSF53597">
    <property type="entry name" value="Dihydrofolate reductase-like"/>
    <property type="match status" value="1"/>
</dbReference>
<evidence type="ECO:0000256" key="4">
    <source>
        <dbReference type="ARBA" id="ARBA00022563"/>
    </source>
</evidence>
<keyword evidence="6 8" id="KW-0560">Oxidoreductase</keyword>
<dbReference type="EC" id="1.5.1.3" evidence="3 8"/>
<reference evidence="11" key="1">
    <citation type="journal article" date="2022" name="Environ. Microbiol.">
        <title>Geoalkalibacter halelectricus SAP #1 sp. nov. possessing extracellular electron transfer and mineral#reducing capabilities from a haloalkaline environment.</title>
        <authorList>
            <person name="Yadav S."/>
            <person name="Singh R."/>
            <person name="Sundharam S.S."/>
            <person name="Chaudhary S."/>
            <person name="Krishnamurthi S."/>
            <person name="Patil S.A."/>
        </authorList>
    </citation>
    <scope>NUCLEOTIDE SEQUENCE</scope>
    <source>
        <strain evidence="11">SAP-1</strain>
    </source>
</reference>
<sequence length="169" mass="18390">MEITPARSGEKIIIAALGENGVIGRDGGLPWDVPEDRRLFRALTLGHALIMGRRTFASLGRPLDGRLNLVISRTLAPRPDLVVCPDFPAALARAEASGRAIFFIGGAAVYRQALPLAERMILSRIPGSFAGDTFFPSFCPAAWRLVDEQQRGAFILQVYRAVATQQHHG</sequence>
<dbReference type="PANTHER" id="PTHR48069:SF3">
    <property type="entry name" value="DIHYDROFOLATE REDUCTASE"/>
    <property type="match status" value="1"/>
</dbReference>
<dbReference type="PIRSF" id="PIRSF000194">
    <property type="entry name" value="DHFR"/>
    <property type="match status" value="1"/>
</dbReference>
<evidence type="ECO:0000259" key="10">
    <source>
        <dbReference type="PROSITE" id="PS51330"/>
    </source>
</evidence>
<protein>
    <recommendedName>
        <fullName evidence="3 8">Dihydrofolate reductase</fullName>
        <ecNumber evidence="3 8">1.5.1.3</ecNumber>
    </recommendedName>
</protein>
<dbReference type="Gene3D" id="3.40.430.10">
    <property type="entry name" value="Dihydrofolate Reductase, subunit A"/>
    <property type="match status" value="1"/>
</dbReference>
<accession>A0ABY5ZJJ8</accession>
<feature type="domain" description="DHFR" evidence="10">
    <location>
        <begin position="10"/>
        <end position="169"/>
    </location>
</feature>
<evidence type="ECO:0000256" key="3">
    <source>
        <dbReference type="ARBA" id="ARBA00012856"/>
    </source>
</evidence>
<comment type="catalytic activity">
    <reaction evidence="8">
        <text>(6S)-5,6,7,8-tetrahydrofolate + NADP(+) = 7,8-dihydrofolate + NADPH + H(+)</text>
        <dbReference type="Rhea" id="RHEA:15009"/>
        <dbReference type="ChEBI" id="CHEBI:15378"/>
        <dbReference type="ChEBI" id="CHEBI:57451"/>
        <dbReference type="ChEBI" id="CHEBI:57453"/>
        <dbReference type="ChEBI" id="CHEBI:57783"/>
        <dbReference type="ChEBI" id="CHEBI:58349"/>
        <dbReference type="EC" id="1.5.1.3"/>
    </reaction>
</comment>
<dbReference type="CDD" id="cd00209">
    <property type="entry name" value="DHFR"/>
    <property type="match status" value="1"/>
</dbReference>